<gene>
    <name evidence="1" type="ORF">TNIN_227991</name>
</gene>
<organism evidence="1 2">
    <name type="scientific">Trichonephila inaurata madagascariensis</name>
    <dbReference type="NCBI Taxonomy" id="2747483"/>
    <lineage>
        <taxon>Eukaryota</taxon>
        <taxon>Metazoa</taxon>
        <taxon>Ecdysozoa</taxon>
        <taxon>Arthropoda</taxon>
        <taxon>Chelicerata</taxon>
        <taxon>Arachnida</taxon>
        <taxon>Araneae</taxon>
        <taxon>Araneomorphae</taxon>
        <taxon>Entelegynae</taxon>
        <taxon>Araneoidea</taxon>
        <taxon>Nephilidae</taxon>
        <taxon>Trichonephila</taxon>
        <taxon>Trichonephila inaurata</taxon>
    </lineage>
</organism>
<accession>A0A8X7C9G3</accession>
<name>A0A8X7C9G3_9ARAC</name>
<dbReference type="EMBL" id="BMAV01011186">
    <property type="protein sequence ID" value="GFY56854.1"/>
    <property type="molecule type" value="Genomic_DNA"/>
</dbReference>
<evidence type="ECO:0000313" key="1">
    <source>
        <dbReference type="EMBL" id="GFY56854.1"/>
    </source>
</evidence>
<protein>
    <submittedName>
        <fullName evidence="1">Uncharacterized protein</fullName>
    </submittedName>
</protein>
<proteinExistence type="predicted"/>
<comment type="caution">
    <text evidence="1">The sequence shown here is derived from an EMBL/GenBank/DDBJ whole genome shotgun (WGS) entry which is preliminary data.</text>
</comment>
<keyword evidence="2" id="KW-1185">Reference proteome</keyword>
<reference evidence="1" key="1">
    <citation type="submission" date="2020-08" db="EMBL/GenBank/DDBJ databases">
        <title>Multicomponent nature underlies the extraordinary mechanical properties of spider dragline silk.</title>
        <authorList>
            <person name="Kono N."/>
            <person name="Nakamura H."/>
            <person name="Mori M."/>
            <person name="Yoshida Y."/>
            <person name="Ohtoshi R."/>
            <person name="Malay A.D."/>
            <person name="Moran D.A.P."/>
            <person name="Tomita M."/>
            <person name="Numata K."/>
            <person name="Arakawa K."/>
        </authorList>
    </citation>
    <scope>NUCLEOTIDE SEQUENCE</scope>
</reference>
<evidence type="ECO:0000313" key="2">
    <source>
        <dbReference type="Proteomes" id="UP000886998"/>
    </source>
</evidence>
<dbReference type="AlphaFoldDB" id="A0A8X7C9G3"/>
<sequence length="131" mass="14479">MAAKREPGTVKSIWQRAMEMCDEDMVEENAEDDESLLSKSVEELELHGDHTNLSPQSASSSSAAAIVASVAPNATAAARIPSFPPPPLYAYPAYSMHRNSRMDPYNIHHVCDMINFLRAKEELMKKMRASG</sequence>
<dbReference type="Proteomes" id="UP000886998">
    <property type="component" value="Unassembled WGS sequence"/>
</dbReference>